<accession>A0A1S8DED4</accession>
<dbReference type="PANTHER" id="PTHR30329">
    <property type="entry name" value="STATOR ELEMENT OF FLAGELLAR MOTOR COMPLEX"/>
    <property type="match status" value="1"/>
</dbReference>
<keyword evidence="7" id="KW-1185">Reference proteome</keyword>
<evidence type="ECO:0000313" key="7">
    <source>
        <dbReference type="Proteomes" id="UP000242847"/>
    </source>
</evidence>
<dbReference type="PRINTS" id="PR01023">
    <property type="entry name" value="NAFLGMOTY"/>
</dbReference>
<evidence type="ECO:0000256" key="1">
    <source>
        <dbReference type="ARBA" id="ARBA00004442"/>
    </source>
</evidence>
<comment type="caution">
    <text evidence="6">The sequence shown here is derived from an EMBL/GenBank/DDBJ whole genome shotgun (WGS) entry which is preliminary data.</text>
</comment>
<dbReference type="Pfam" id="PF00691">
    <property type="entry name" value="OmpA"/>
    <property type="match status" value="1"/>
</dbReference>
<name>A0A1S8DED4_9GAMM</name>
<dbReference type="Gene3D" id="3.30.1330.60">
    <property type="entry name" value="OmpA-like domain"/>
    <property type="match status" value="1"/>
</dbReference>
<comment type="subcellular location">
    <subcellularLocation>
        <location evidence="1">Cell outer membrane</location>
    </subcellularLocation>
</comment>
<keyword evidence="3" id="KW-0998">Cell outer membrane</keyword>
<dbReference type="InterPro" id="IPR006665">
    <property type="entry name" value="OmpA-like"/>
</dbReference>
<dbReference type="PROSITE" id="PS51257">
    <property type="entry name" value="PROKAR_LIPOPROTEIN"/>
    <property type="match status" value="1"/>
</dbReference>
<organism evidence="6 7">
    <name type="scientific">Halopseudomonas pachastrellae</name>
    <dbReference type="NCBI Taxonomy" id="254161"/>
    <lineage>
        <taxon>Bacteria</taxon>
        <taxon>Pseudomonadati</taxon>
        <taxon>Pseudomonadota</taxon>
        <taxon>Gammaproteobacteria</taxon>
        <taxon>Pseudomonadales</taxon>
        <taxon>Pseudomonadaceae</taxon>
        <taxon>Halopseudomonas</taxon>
    </lineage>
</organism>
<dbReference type="PRINTS" id="PR01021">
    <property type="entry name" value="OMPADOMAIN"/>
</dbReference>
<dbReference type="InterPro" id="IPR039567">
    <property type="entry name" value="Gly-zipper"/>
</dbReference>
<feature type="domain" description="OmpA-like" evidence="5">
    <location>
        <begin position="101"/>
        <end position="217"/>
    </location>
</feature>
<dbReference type="Pfam" id="PF13488">
    <property type="entry name" value="Gly-zipper_Omp"/>
    <property type="match status" value="1"/>
</dbReference>
<evidence type="ECO:0000259" key="5">
    <source>
        <dbReference type="PROSITE" id="PS51123"/>
    </source>
</evidence>
<dbReference type="GO" id="GO:0009279">
    <property type="term" value="C:cell outer membrane"/>
    <property type="evidence" value="ECO:0007669"/>
    <property type="project" value="UniProtKB-SubCell"/>
</dbReference>
<dbReference type="AlphaFoldDB" id="A0A1S8DED4"/>
<keyword evidence="2 4" id="KW-0472">Membrane</keyword>
<gene>
    <name evidence="6" type="ORF">BXT89_10705</name>
</gene>
<dbReference type="InterPro" id="IPR006664">
    <property type="entry name" value="OMP_bac"/>
</dbReference>
<reference evidence="6 7" key="1">
    <citation type="submission" date="2017-01" db="EMBL/GenBank/DDBJ databases">
        <title>Draft genome sequence of Pseudomonas pachastrellae type strain CCUG 46540T from a deep sea.</title>
        <authorList>
            <person name="Gomila M."/>
            <person name="Mulet M."/>
            <person name="Lalucat J."/>
            <person name="Garcia-Valdes E."/>
        </authorList>
    </citation>
    <scope>NUCLEOTIDE SEQUENCE [LARGE SCALE GENOMIC DNA]</scope>
    <source>
        <strain evidence="6 7">CCUG 46540</strain>
    </source>
</reference>
<dbReference type="STRING" id="254161.SAMN05216256_105112"/>
<protein>
    <recommendedName>
        <fullName evidence="5">OmpA-like domain-containing protein</fullName>
    </recommendedName>
</protein>
<evidence type="ECO:0000256" key="3">
    <source>
        <dbReference type="ARBA" id="ARBA00023237"/>
    </source>
</evidence>
<dbReference type="Proteomes" id="UP000242847">
    <property type="component" value="Unassembled WGS sequence"/>
</dbReference>
<proteinExistence type="predicted"/>
<dbReference type="PANTHER" id="PTHR30329:SF21">
    <property type="entry name" value="LIPOPROTEIN YIAD-RELATED"/>
    <property type="match status" value="1"/>
</dbReference>
<evidence type="ECO:0000256" key="4">
    <source>
        <dbReference type="PROSITE-ProRule" id="PRU00473"/>
    </source>
</evidence>
<dbReference type="OrthoDB" id="9782229at2"/>
<dbReference type="InterPro" id="IPR050330">
    <property type="entry name" value="Bact_OuterMem_StrucFunc"/>
</dbReference>
<dbReference type="InterPro" id="IPR036737">
    <property type="entry name" value="OmpA-like_sf"/>
</dbReference>
<dbReference type="CDD" id="cd07185">
    <property type="entry name" value="OmpA_C-like"/>
    <property type="match status" value="1"/>
</dbReference>
<dbReference type="RefSeq" id="WP_083727517.1">
    <property type="nucleotide sequence ID" value="NZ_FOUD01000005.1"/>
</dbReference>
<evidence type="ECO:0000256" key="2">
    <source>
        <dbReference type="ARBA" id="ARBA00023136"/>
    </source>
</evidence>
<evidence type="ECO:0000313" key="6">
    <source>
        <dbReference type="EMBL" id="ONM43805.1"/>
    </source>
</evidence>
<dbReference type="EMBL" id="MUBC01000021">
    <property type="protein sequence ID" value="ONM43805.1"/>
    <property type="molecule type" value="Genomic_DNA"/>
</dbReference>
<dbReference type="SUPFAM" id="SSF103088">
    <property type="entry name" value="OmpA-like"/>
    <property type="match status" value="1"/>
</dbReference>
<dbReference type="PROSITE" id="PS51123">
    <property type="entry name" value="OMPA_2"/>
    <property type="match status" value="1"/>
</dbReference>
<sequence>MKSQGLIVAGACALMIAGCTNNPYTGEEQAGKSATYGGIGALAGAAIGAATSSSDDRAKGALIGAAVGGAAGGGYGYYVDKQEQRLRQELTGTGVQVIRNGDTLQLVMPGNITFASGSSDIASSFYPTLNSLVKVFKEFDQNGINIVGHTDSTGSQELNMRLSRERATSVASYLSGQGVSGARISSAGVGPSQPIASNDTEAGRAQNRRVEITLRQL</sequence>